<evidence type="ECO:0008006" key="7">
    <source>
        <dbReference type="Google" id="ProtNLM"/>
    </source>
</evidence>
<keyword evidence="2" id="KW-0689">Ribosomal protein</keyword>
<dbReference type="GO" id="GO:1990904">
    <property type="term" value="C:ribonucleoprotein complex"/>
    <property type="evidence" value="ECO:0007669"/>
    <property type="project" value="UniProtKB-KW"/>
</dbReference>
<evidence type="ECO:0000256" key="1">
    <source>
        <dbReference type="ARBA" id="ARBA00006598"/>
    </source>
</evidence>
<comment type="similarity">
    <text evidence="1">Belongs to the bacterial ribosomal protein bL35 family.</text>
</comment>
<dbReference type="AlphaFoldDB" id="A0A1F4XS82"/>
<dbReference type="GO" id="GO:0003735">
    <property type="term" value="F:structural constituent of ribosome"/>
    <property type="evidence" value="ECO:0007669"/>
    <property type="project" value="InterPro"/>
</dbReference>
<comment type="caution">
    <text evidence="5">The sequence shown here is derived from an EMBL/GenBank/DDBJ whole genome shotgun (WGS) entry which is preliminary data.</text>
</comment>
<gene>
    <name evidence="5" type="ORF">A3F55_01115</name>
</gene>
<dbReference type="Proteomes" id="UP000178091">
    <property type="component" value="Unassembled WGS sequence"/>
</dbReference>
<sequence length="66" mass="7554">MKTNKAFTKRLKITRTGKVIARKPGQNHFNAKESRSTQMDGNRSQSLNLSKQVTQRYITTASKSRK</sequence>
<dbReference type="InterPro" id="IPR021137">
    <property type="entry name" value="Ribosomal_bL35-like"/>
</dbReference>
<evidence type="ECO:0000313" key="5">
    <source>
        <dbReference type="EMBL" id="OGC84557.1"/>
    </source>
</evidence>
<feature type="region of interest" description="Disordered" evidence="4">
    <location>
        <begin position="23"/>
        <end position="50"/>
    </location>
</feature>
<dbReference type="Pfam" id="PF01632">
    <property type="entry name" value="Ribosomal_L35p"/>
    <property type="match status" value="1"/>
</dbReference>
<keyword evidence="3" id="KW-0687">Ribonucleoprotein</keyword>
<protein>
    <recommendedName>
        <fullName evidence="7">50S ribosomal protein L35</fullName>
    </recommendedName>
</protein>
<proteinExistence type="inferred from homology"/>
<accession>A0A1F4XS82</accession>
<evidence type="ECO:0000313" key="6">
    <source>
        <dbReference type="Proteomes" id="UP000178091"/>
    </source>
</evidence>
<name>A0A1F4XS82_9BACT</name>
<dbReference type="SUPFAM" id="SSF143034">
    <property type="entry name" value="L35p-like"/>
    <property type="match status" value="1"/>
</dbReference>
<feature type="compositionally biased region" description="Polar residues" evidence="4">
    <location>
        <begin position="36"/>
        <end position="50"/>
    </location>
</feature>
<reference evidence="5 6" key="1">
    <citation type="journal article" date="2016" name="Nat. Commun.">
        <title>Thousands of microbial genomes shed light on interconnected biogeochemical processes in an aquifer system.</title>
        <authorList>
            <person name="Anantharaman K."/>
            <person name="Brown C.T."/>
            <person name="Hug L.A."/>
            <person name="Sharon I."/>
            <person name="Castelle C.J."/>
            <person name="Probst A.J."/>
            <person name="Thomas B.C."/>
            <person name="Singh A."/>
            <person name="Wilkins M.J."/>
            <person name="Karaoz U."/>
            <person name="Brodie E.L."/>
            <person name="Williams K.H."/>
            <person name="Hubbard S.S."/>
            <person name="Banfield J.F."/>
        </authorList>
    </citation>
    <scope>NUCLEOTIDE SEQUENCE [LARGE SCALE GENOMIC DNA]</scope>
</reference>
<organism evidence="5 6">
    <name type="scientific">Candidatus Adlerbacteria bacterium RIFCSPHIGHO2_12_FULL_53_18</name>
    <dbReference type="NCBI Taxonomy" id="1797242"/>
    <lineage>
        <taxon>Bacteria</taxon>
        <taxon>Candidatus Adleribacteriota</taxon>
    </lineage>
</organism>
<evidence type="ECO:0000256" key="4">
    <source>
        <dbReference type="SAM" id="MobiDB-lite"/>
    </source>
</evidence>
<dbReference type="GO" id="GO:0006412">
    <property type="term" value="P:translation"/>
    <property type="evidence" value="ECO:0007669"/>
    <property type="project" value="InterPro"/>
</dbReference>
<evidence type="ECO:0000256" key="2">
    <source>
        <dbReference type="ARBA" id="ARBA00022980"/>
    </source>
</evidence>
<dbReference type="InterPro" id="IPR037229">
    <property type="entry name" value="Ribosomal_bL35_sf"/>
</dbReference>
<dbReference type="EMBL" id="MEWW01000014">
    <property type="protein sequence ID" value="OGC84557.1"/>
    <property type="molecule type" value="Genomic_DNA"/>
</dbReference>
<dbReference type="GO" id="GO:0005840">
    <property type="term" value="C:ribosome"/>
    <property type="evidence" value="ECO:0007669"/>
    <property type="project" value="UniProtKB-KW"/>
</dbReference>
<evidence type="ECO:0000256" key="3">
    <source>
        <dbReference type="ARBA" id="ARBA00023274"/>
    </source>
</evidence>
<dbReference type="Gene3D" id="4.10.410.60">
    <property type="match status" value="1"/>
</dbReference>